<organism evidence="1 2">
    <name type="scientific">Oceanospirillum sediminis</name>
    <dbReference type="NCBI Taxonomy" id="2760088"/>
    <lineage>
        <taxon>Bacteria</taxon>
        <taxon>Pseudomonadati</taxon>
        <taxon>Pseudomonadota</taxon>
        <taxon>Gammaproteobacteria</taxon>
        <taxon>Oceanospirillales</taxon>
        <taxon>Oceanospirillaceae</taxon>
        <taxon>Oceanospirillum</taxon>
    </lineage>
</organism>
<reference evidence="1 2" key="1">
    <citation type="submission" date="2020-08" db="EMBL/GenBank/DDBJ databases">
        <title>Oceanospirillum sp. nov. isolated from marine sediment.</title>
        <authorList>
            <person name="Ji X."/>
        </authorList>
    </citation>
    <scope>NUCLEOTIDE SEQUENCE [LARGE SCALE GENOMIC DNA]</scope>
    <source>
        <strain evidence="1 2">D5</strain>
    </source>
</reference>
<sequence length="182" mass="20270">MKSISKSTARLLACHPQAAMIFTRVYQSVWRLLILSCLQACTEERITPAFQQQIEQIINQPSGNITPLPAPVKATTPDYTGNQYASPFSRAGQSDNRLTPTNQLSEKSWQITMAGTIRIHPEEQTSALIRDQQGNIYKRRTGELLPDLSGRIIRITHQQIEVKDSSSGQIILLGTDSGGRHE</sequence>
<keyword evidence="2" id="KW-1185">Reference proteome</keyword>
<dbReference type="EMBL" id="JACJFM010000021">
    <property type="protein sequence ID" value="MBB1487935.1"/>
    <property type="molecule type" value="Genomic_DNA"/>
</dbReference>
<proteinExistence type="predicted"/>
<dbReference type="Gene3D" id="2.30.30.830">
    <property type="match status" value="1"/>
</dbReference>
<evidence type="ECO:0000313" key="2">
    <source>
        <dbReference type="Proteomes" id="UP000565262"/>
    </source>
</evidence>
<name>A0A839IRJ3_9GAMM</name>
<dbReference type="Proteomes" id="UP000565262">
    <property type="component" value="Unassembled WGS sequence"/>
</dbReference>
<dbReference type="InterPro" id="IPR007446">
    <property type="entry name" value="PilP"/>
</dbReference>
<dbReference type="AlphaFoldDB" id="A0A839IRJ3"/>
<gene>
    <name evidence="1" type="ORF">H4O21_15115</name>
</gene>
<dbReference type="RefSeq" id="WP_182809714.1">
    <property type="nucleotide sequence ID" value="NZ_JACJFM010000021.1"/>
</dbReference>
<accession>A0A839IRJ3</accession>
<protein>
    <submittedName>
        <fullName evidence="1">Pilus assembly protein PilP</fullName>
    </submittedName>
</protein>
<comment type="caution">
    <text evidence="1">The sequence shown here is derived from an EMBL/GenBank/DDBJ whole genome shotgun (WGS) entry which is preliminary data.</text>
</comment>
<dbReference type="Pfam" id="PF04351">
    <property type="entry name" value="PilP"/>
    <property type="match status" value="1"/>
</dbReference>
<evidence type="ECO:0000313" key="1">
    <source>
        <dbReference type="EMBL" id="MBB1487935.1"/>
    </source>
</evidence>